<dbReference type="Proteomes" id="UP001150924">
    <property type="component" value="Unassembled WGS sequence"/>
</dbReference>
<keyword evidence="5" id="KW-0472">Membrane</keyword>
<dbReference type="AlphaFoldDB" id="A0A9X3IXB5"/>
<keyword evidence="4" id="KW-0862">Zinc</keyword>
<keyword evidence="3" id="KW-0479">Metal-binding</keyword>
<keyword evidence="1" id="KW-0813">Transport</keyword>
<feature type="region of interest" description="Disordered" evidence="6">
    <location>
        <begin position="180"/>
        <end position="200"/>
    </location>
</feature>
<dbReference type="GO" id="GO:0046872">
    <property type="term" value="F:metal ion binding"/>
    <property type="evidence" value="ECO:0007669"/>
    <property type="project" value="UniProtKB-KW"/>
</dbReference>
<dbReference type="PANTHER" id="PTHR38344">
    <property type="entry name" value="UPF0753 PROTEIN AQ_863"/>
    <property type="match status" value="1"/>
</dbReference>
<accession>A0A9X3IXB5</accession>
<feature type="compositionally biased region" description="Basic residues" evidence="6">
    <location>
        <begin position="183"/>
        <end position="193"/>
    </location>
</feature>
<keyword evidence="8" id="KW-1185">Reference proteome</keyword>
<evidence type="ECO:0000256" key="4">
    <source>
        <dbReference type="ARBA" id="ARBA00022833"/>
    </source>
</evidence>
<dbReference type="InterPro" id="IPR018752">
    <property type="entry name" value="DabA"/>
</dbReference>
<evidence type="ECO:0000313" key="8">
    <source>
        <dbReference type="Proteomes" id="UP001150924"/>
    </source>
</evidence>
<evidence type="ECO:0000256" key="2">
    <source>
        <dbReference type="ARBA" id="ARBA00022475"/>
    </source>
</evidence>
<dbReference type="RefSeq" id="WP_267767376.1">
    <property type="nucleotide sequence ID" value="NZ_JAPNKE010000002.1"/>
</dbReference>
<evidence type="ECO:0000256" key="6">
    <source>
        <dbReference type="SAM" id="MobiDB-lite"/>
    </source>
</evidence>
<dbReference type="Pfam" id="PF10070">
    <property type="entry name" value="DabA"/>
    <property type="match status" value="1"/>
</dbReference>
<sequence>MSTATAHQLFHDAQPEVADAPDMHARVRAALEHASHYLPAQAPLEVFVHHNTLHAFQHLPFHAAIREAQSKLRVRGYLTKETYRDLLARGRIRDDDLDAVLADEQFSAEPIAPGFPSRDVAAGLVIRHGVGAETIAHLRWNLVEKDAANRFDGDIRQGPRDAIVRSTRAWLEQEVAAAGGPRARARWRPRSSARRPASARSIRCSSSARCSAAASTRAT</sequence>
<proteinExistence type="predicted"/>
<comment type="caution">
    <text evidence="7">The sequence shown here is derived from an EMBL/GenBank/DDBJ whole genome shotgun (WGS) entry which is preliminary data.</text>
</comment>
<organism evidence="7 8">
    <name type="scientific">Nannocystis pusilla</name>
    <dbReference type="NCBI Taxonomy" id="889268"/>
    <lineage>
        <taxon>Bacteria</taxon>
        <taxon>Pseudomonadati</taxon>
        <taxon>Myxococcota</taxon>
        <taxon>Polyangia</taxon>
        <taxon>Nannocystales</taxon>
        <taxon>Nannocystaceae</taxon>
        <taxon>Nannocystis</taxon>
    </lineage>
</organism>
<name>A0A9X3IXB5_9BACT</name>
<dbReference type="EMBL" id="JAPNKE010000002">
    <property type="protein sequence ID" value="MCY1005638.1"/>
    <property type="molecule type" value="Genomic_DNA"/>
</dbReference>
<evidence type="ECO:0000256" key="5">
    <source>
        <dbReference type="ARBA" id="ARBA00023136"/>
    </source>
</evidence>
<keyword evidence="2" id="KW-1003">Cell membrane</keyword>
<evidence type="ECO:0000313" key="7">
    <source>
        <dbReference type="EMBL" id="MCY1005638.1"/>
    </source>
</evidence>
<reference evidence="7" key="1">
    <citation type="submission" date="2022-11" db="EMBL/GenBank/DDBJ databases">
        <title>Minimal conservation of predation-associated metabolite biosynthetic gene clusters underscores biosynthetic potential of Myxococcota including descriptions for ten novel species: Archangium lansinium sp. nov., Myxococcus landrumus sp. nov., Nannocystis bai.</title>
        <authorList>
            <person name="Ahearne A."/>
            <person name="Stevens C."/>
            <person name="Phillips K."/>
        </authorList>
    </citation>
    <scope>NUCLEOTIDE SEQUENCE</scope>
    <source>
        <strain evidence="7">Na p29</strain>
    </source>
</reference>
<evidence type="ECO:0000256" key="3">
    <source>
        <dbReference type="ARBA" id="ARBA00022723"/>
    </source>
</evidence>
<dbReference type="PANTHER" id="PTHR38344:SF1">
    <property type="entry name" value="INORGANIC CARBON TRANSPORTER SUBUNIT DABA-RELATED"/>
    <property type="match status" value="1"/>
</dbReference>
<evidence type="ECO:0000256" key="1">
    <source>
        <dbReference type="ARBA" id="ARBA00022448"/>
    </source>
</evidence>
<protein>
    <submittedName>
        <fullName evidence="7">Na-translocating system protein MpsB</fullName>
    </submittedName>
</protein>
<gene>
    <name evidence="7" type="ORF">OV079_08665</name>
</gene>